<proteinExistence type="predicted"/>
<feature type="transmembrane region" description="Helical" evidence="2">
    <location>
        <begin position="226"/>
        <end position="258"/>
    </location>
</feature>
<keyword evidence="5" id="KW-1185">Reference proteome</keyword>
<evidence type="ECO:0000256" key="2">
    <source>
        <dbReference type="SAM" id="Phobius"/>
    </source>
</evidence>
<keyword evidence="2" id="KW-0472">Membrane</keyword>
<dbReference type="PANTHER" id="PTHR46477">
    <property type="entry name" value="CYSTEINE/HISTIDINE-RICH C1 DOMAIN FAMILY PROTEIN"/>
    <property type="match status" value="1"/>
</dbReference>
<dbReference type="Pfam" id="PF03107">
    <property type="entry name" value="C1_2"/>
    <property type="match status" value="1"/>
</dbReference>
<evidence type="ECO:0000313" key="4">
    <source>
        <dbReference type="EMBL" id="KDP44966.1"/>
    </source>
</evidence>
<accession>A0A067L928</accession>
<gene>
    <name evidence="4" type="ORF">JCGZ_01466</name>
</gene>
<dbReference type="InterPro" id="IPR004146">
    <property type="entry name" value="DC1"/>
</dbReference>
<organism evidence="4 5">
    <name type="scientific">Jatropha curcas</name>
    <name type="common">Barbados nut</name>
    <dbReference type="NCBI Taxonomy" id="180498"/>
    <lineage>
        <taxon>Eukaryota</taxon>
        <taxon>Viridiplantae</taxon>
        <taxon>Streptophyta</taxon>
        <taxon>Embryophyta</taxon>
        <taxon>Tracheophyta</taxon>
        <taxon>Spermatophyta</taxon>
        <taxon>Magnoliopsida</taxon>
        <taxon>eudicotyledons</taxon>
        <taxon>Gunneridae</taxon>
        <taxon>Pentapetalae</taxon>
        <taxon>rosids</taxon>
        <taxon>fabids</taxon>
        <taxon>Malpighiales</taxon>
        <taxon>Euphorbiaceae</taxon>
        <taxon>Crotonoideae</taxon>
        <taxon>Jatropheae</taxon>
        <taxon>Jatropha</taxon>
    </lineage>
</organism>
<dbReference type="EMBL" id="KK914240">
    <property type="protein sequence ID" value="KDP44966.1"/>
    <property type="molecule type" value="Genomic_DNA"/>
</dbReference>
<dbReference type="KEGG" id="jcu:105647744"/>
<keyword evidence="2" id="KW-1133">Transmembrane helix</keyword>
<name>A0A067L928_JATCU</name>
<dbReference type="InterPro" id="IPR046349">
    <property type="entry name" value="C1-like_sf"/>
</dbReference>
<dbReference type="STRING" id="180498.A0A067L928"/>
<feature type="domain" description="DC1" evidence="3">
    <location>
        <begin position="11"/>
        <end position="54"/>
    </location>
</feature>
<evidence type="ECO:0000259" key="3">
    <source>
        <dbReference type="Pfam" id="PF03107"/>
    </source>
</evidence>
<protein>
    <recommendedName>
        <fullName evidence="3">DC1 domain-containing protein</fullName>
    </recommendedName>
</protein>
<reference evidence="4 5" key="1">
    <citation type="journal article" date="2014" name="PLoS ONE">
        <title>Global Analysis of Gene Expression Profiles in Physic Nut (Jatropha curcas L.) Seedlings Exposed to Salt Stress.</title>
        <authorList>
            <person name="Zhang L."/>
            <person name="Zhang C."/>
            <person name="Wu P."/>
            <person name="Chen Y."/>
            <person name="Li M."/>
            <person name="Jiang H."/>
            <person name="Wu G."/>
        </authorList>
    </citation>
    <scope>NUCLEOTIDE SEQUENCE [LARGE SCALE GENOMIC DNA]</scope>
    <source>
        <strain evidence="5">cv. GZQX0401</strain>
        <tissue evidence="4">Young leaves</tissue>
    </source>
</reference>
<dbReference type="Proteomes" id="UP000027138">
    <property type="component" value="Unassembled WGS sequence"/>
</dbReference>
<dbReference type="Gene3D" id="3.30.60.20">
    <property type="match status" value="1"/>
</dbReference>
<keyword evidence="1" id="KW-0677">Repeat</keyword>
<sequence>MSSVLEIQYSGHQHPLKLKRPPAPYFCDGCKELGFGICYQCETCNRFSIHRECAIPTSPTYLHFFNDCRFEFYDKSQITPDEGRDCDVCGLDIKGYVYQCSCEKYDMHPHCAKLPETLDREGVKLQLKKKSSLKCRKCHFRINSRKGPKGLCYVFSCETETYCFHVACLKEMVYENWQNSYFNGDNKESDEVSKENDLALQSTVSSSSSTEIVEQKRKSSRNGWKMAILVMKLILSAIFGEPITGFTALVASLAHILFQI</sequence>
<keyword evidence="2" id="KW-0812">Transmembrane</keyword>
<dbReference type="AlphaFoldDB" id="A0A067L928"/>
<dbReference type="PANTHER" id="PTHR46477:SF15">
    <property type="entry name" value="CYSTEINE_HISTIDINE-RICH C1 DOMAIN PROTEIN"/>
    <property type="match status" value="1"/>
</dbReference>
<evidence type="ECO:0000313" key="5">
    <source>
        <dbReference type="Proteomes" id="UP000027138"/>
    </source>
</evidence>
<dbReference type="SUPFAM" id="SSF57889">
    <property type="entry name" value="Cysteine-rich domain"/>
    <property type="match status" value="2"/>
</dbReference>
<evidence type="ECO:0000256" key="1">
    <source>
        <dbReference type="ARBA" id="ARBA00022737"/>
    </source>
</evidence>
<dbReference type="OrthoDB" id="1841377at2759"/>